<proteinExistence type="inferred from homology"/>
<dbReference type="GO" id="GO:0000175">
    <property type="term" value="F:3'-5'-RNA exonuclease activity"/>
    <property type="evidence" value="ECO:0007669"/>
    <property type="project" value="TreeGrafter"/>
</dbReference>
<evidence type="ECO:0000313" key="10">
    <source>
        <dbReference type="Proteomes" id="UP000735302"/>
    </source>
</evidence>
<evidence type="ECO:0000259" key="8">
    <source>
        <dbReference type="Pfam" id="PF03726"/>
    </source>
</evidence>
<evidence type="ECO:0000256" key="3">
    <source>
        <dbReference type="ARBA" id="ARBA00022679"/>
    </source>
</evidence>
<evidence type="ECO:0000256" key="1">
    <source>
        <dbReference type="ARBA" id="ARBA00007404"/>
    </source>
</evidence>
<dbReference type="PANTHER" id="PTHR11252">
    <property type="entry name" value="POLYRIBONUCLEOTIDE NUCLEOTIDYLTRANSFERASE"/>
    <property type="match status" value="1"/>
</dbReference>
<keyword evidence="4" id="KW-0548">Nucleotidyltransferase</keyword>
<dbReference type="SUPFAM" id="SSF55666">
    <property type="entry name" value="Ribonuclease PH domain 2-like"/>
    <property type="match status" value="1"/>
</dbReference>
<dbReference type="NCBIfam" id="TIGR03591">
    <property type="entry name" value="polynuc_phos"/>
    <property type="match status" value="1"/>
</dbReference>
<dbReference type="InterPro" id="IPR012162">
    <property type="entry name" value="PNPase"/>
</dbReference>
<comment type="caution">
    <text evidence="9">The sequence shown here is derived from an EMBL/GenBank/DDBJ whole genome shotgun (WGS) entry which is preliminary data.</text>
</comment>
<dbReference type="FunFam" id="3.30.230.70:FF:000001">
    <property type="entry name" value="Polyribonucleotide nucleotidyltransferase"/>
    <property type="match status" value="1"/>
</dbReference>
<dbReference type="EMBL" id="BLXT01007984">
    <property type="protein sequence ID" value="GFO44917.1"/>
    <property type="molecule type" value="Genomic_DNA"/>
</dbReference>
<comment type="similarity">
    <text evidence="1">Belongs to the polyribonucleotide nucleotidyltransferase family.</text>
</comment>
<dbReference type="PANTHER" id="PTHR11252:SF0">
    <property type="entry name" value="POLYRIBONUCLEOTIDE NUCLEOTIDYLTRANSFERASE 1, MITOCHONDRIAL"/>
    <property type="match status" value="1"/>
</dbReference>
<evidence type="ECO:0000259" key="6">
    <source>
        <dbReference type="Pfam" id="PF01138"/>
    </source>
</evidence>
<sequence length="439" mass="49202">MNIIKITKEFQGRELTLETGKLAKQAGGSVFASWGETQVLATATMGQQKVDRDFFPLSVDYIEKFYANGKIPGSYMKREAKPSNEEVHIARLIDRPLRPLFSNEIRNEIQIIITVMSLDKKTPSDILALIAASAALMISDIPFEKAVGAVRVGYIDGKLVINPLQDDLSSLDLDLIVAGTDSAITMIEGGGNEIPEDKVLLAVKEAHEVIKALVDFQLELVAKAQKPKKTVELFTWSDELKKALEEKYFNRLQAILNIPSKIERENKRATLYEEIQENFNHQETLPVEQIRGLLYKMESSIVRDMILNKNQRPDGRELTALRDLHCAINTLAKPHGSALFTRGETQALGIVTIGSEKDKQKIDLTKETYNKDFLLHYNFPPFSVGEVSRLVSIGRREIGHGILAERSLQFTLPKKEDYDFTIRLVAEILESNGSSSMAT</sequence>
<gene>
    <name evidence="9" type="ORF">PoB_007142200</name>
</gene>
<dbReference type="InterPro" id="IPR036345">
    <property type="entry name" value="ExoRNase_PH_dom2_sf"/>
</dbReference>
<dbReference type="InterPro" id="IPR015848">
    <property type="entry name" value="PNPase_PH_RNA-bd_bac/org-type"/>
</dbReference>
<feature type="non-terminal residue" evidence="9">
    <location>
        <position position="439"/>
    </location>
</feature>
<evidence type="ECO:0000259" key="7">
    <source>
        <dbReference type="Pfam" id="PF03725"/>
    </source>
</evidence>
<dbReference type="AlphaFoldDB" id="A0AAV4DLJ7"/>
<dbReference type="Gene3D" id="3.30.230.70">
    <property type="entry name" value="GHMP Kinase, N-terminal domain"/>
    <property type="match status" value="2"/>
</dbReference>
<dbReference type="NCBIfam" id="NF008805">
    <property type="entry name" value="PRK11824.1"/>
    <property type="match status" value="1"/>
</dbReference>
<dbReference type="InterPro" id="IPR015847">
    <property type="entry name" value="ExoRNase_PH_dom2"/>
</dbReference>
<dbReference type="GO" id="GO:0004654">
    <property type="term" value="F:polyribonucleotide nucleotidyltransferase activity"/>
    <property type="evidence" value="ECO:0007669"/>
    <property type="project" value="UniProtKB-EC"/>
</dbReference>
<dbReference type="InterPro" id="IPR020568">
    <property type="entry name" value="Ribosomal_Su5_D2-typ_SF"/>
</dbReference>
<organism evidence="9 10">
    <name type="scientific">Plakobranchus ocellatus</name>
    <dbReference type="NCBI Taxonomy" id="259542"/>
    <lineage>
        <taxon>Eukaryota</taxon>
        <taxon>Metazoa</taxon>
        <taxon>Spiralia</taxon>
        <taxon>Lophotrochozoa</taxon>
        <taxon>Mollusca</taxon>
        <taxon>Gastropoda</taxon>
        <taxon>Heterobranchia</taxon>
        <taxon>Euthyneura</taxon>
        <taxon>Panpulmonata</taxon>
        <taxon>Sacoglossa</taxon>
        <taxon>Placobranchoidea</taxon>
        <taxon>Plakobranchidae</taxon>
        <taxon>Plakobranchus</taxon>
    </lineage>
</organism>
<dbReference type="Pfam" id="PF01138">
    <property type="entry name" value="RNase_PH"/>
    <property type="match status" value="2"/>
</dbReference>
<accession>A0AAV4DLJ7</accession>
<dbReference type="Pfam" id="PF03726">
    <property type="entry name" value="PNPase"/>
    <property type="match status" value="1"/>
</dbReference>
<dbReference type="EC" id="2.7.7.8" evidence="2"/>
<evidence type="ECO:0000256" key="2">
    <source>
        <dbReference type="ARBA" id="ARBA00012416"/>
    </source>
</evidence>
<keyword evidence="5" id="KW-0694">RNA-binding</keyword>
<evidence type="ECO:0000256" key="5">
    <source>
        <dbReference type="ARBA" id="ARBA00022884"/>
    </source>
</evidence>
<reference evidence="9 10" key="1">
    <citation type="journal article" date="2021" name="Elife">
        <title>Chloroplast acquisition without the gene transfer in kleptoplastic sea slugs, Plakobranchus ocellatus.</title>
        <authorList>
            <person name="Maeda T."/>
            <person name="Takahashi S."/>
            <person name="Yoshida T."/>
            <person name="Shimamura S."/>
            <person name="Takaki Y."/>
            <person name="Nagai Y."/>
            <person name="Toyoda A."/>
            <person name="Suzuki Y."/>
            <person name="Arimoto A."/>
            <person name="Ishii H."/>
            <person name="Satoh N."/>
            <person name="Nishiyama T."/>
            <person name="Hasebe M."/>
            <person name="Maruyama T."/>
            <person name="Minagawa J."/>
            <person name="Obokata J."/>
            <person name="Shigenobu S."/>
        </authorList>
    </citation>
    <scope>NUCLEOTIDE SEQUENCE [LARGE SCALE GENOMIC DNA]</scope>
</reference>
<feature type="domain" description="Exoribonuclease phosphorolytic" evidence="6">
    <location>
        <begin position="321"/>
        <end position="438"/>
    </location>
</feature>
<dbReference type="GO" id="GO:0006396">
    <property type="term" value="P:RNA processing"/>
    <property type="evidence" value="ECO:0007669"/>
    <property type="project" value="InterPro"/>
</dbReference>
<evidence type="ECO:0000256" key="4">
    <source>
        <dbReference type="ARBA" id="ARBA00022695"/>
    </source>
</evidence>
<keyword evidence="3" id="KW-0808">Transferase</keyword>
<name>A0AAV4DLJ7_9GAST</name>
<dbReference type="SUPFAM" id="SSF54211">
    <property type="entry name" value="Ribosomal protein S5 domain 2-like"/>
    <property type="match status" value="2"/>
</dbReference>
<dbReference type="GO" id="GO:0003723">
    <property type="term" value="F:RNA binding"/>
    <property type="evidence" value="ECO:0007669"/>
    <property type="project" value="UniProtKB-KW"/>
</dbReference>
<evidence type="ECO:0000313" key="9">
    <source>
        <dbReference type="EMBL" id="GFO44917.1"/>
    </source>
</evidence>
<dbReference type="InterPro" id="IPR027408">
    <property type="entry name" value="PNPase/RNase_PH_dom_sf"/>
</dbReference>
<dbReference type="Pfam" id="PF03725">
    <property type="entry name" value="RNase_PH_C"/>
    <property type="match status" value="1"/>
</dbReference>
<feature type="domain" description="Exoribonuclease phosphorolytic" evidence="7">
    <location>
        <begin position="147"/>
        <end position="208"/>
    </location>
</feature>
<keyword evidence="10" id="KW-1185">Reference proteome</keyword>
<feature type="domain" description="Polyribonucleotide nucleotidyltransferase RNA-binding" evidence="8">
    <location>
        <begin position="239"/>
        <end position="317"/>
    </location>
</feature>
<dbReference type="Proteomes" id="UP000735302">
    <property type="component" value="Unassembled WGS sequence"/>
</dbReference>
<feature type="domain" description="Exoribonuclease phosphorolytic" evidence="6">
    <location>
        <begin position="11"/>
        <end position="142"/>
    </location>
</feature>
<dbReference type="GO" id="GO:0006402">
    <property type="term" value="P:mRNA catabolic process"/>
    <property type="evidence" value="ECO:0007669"/>
    <property type="project" value="InterPro"/>
</dbReference>
<protein>
    <recommendedName>
        <fullName evidence="2">polyribonucleotide nucleotidyltransferase</fullName>
        <ecNumber evidence="2">2.7.7.8</ecNumber>
    </recommendedName>
</protein>
<dbReference type="InterPro" id="IPR001247">
    <property type="entry name" value="ExoRNase_PH_dom1"/>
</dbReference>
<dbReference type="GO" id="GO:0005829">
    <property type="term" value="C:cytosol"/>
    <property type="evidence" value="ECO:0007669"/>
    <property type="project" value="TreeGrafter"/>
</dbReference>